<evidence type="ECO:0000256" key="6">
    <source>
        <dbReference type="ARBA" id="ARBA00023146"/>
    </source>
</evidence>
<dbReference type="NCBIfam" id="TIGR00211">
    <property type="entry name" value="glyS"/>
    <property type="match status" value="1"/>
</dbReference>
<dbReference type="PRINTS" id="PR01044">
    <property type="entry name" value="TRNASYNTHGA"/>
</dbReference>
<accession>A0A9W6RUB1</accession>
<dbReference type="Pfam" id="PF02092">
    <property type="entry name" value="tRNA_synt_2f"/>
    <property type="match status" value="1"/>
</dbReference>
<dbReference type="PROSITE" id="PS50861">
    <property type="entry name" value="AA_TRNA_LIGASE_II_GLYAB"/>
    <property type="match status" value="2"/>
</dbReference>
<dbReference type="InterPro" id="IPR045864">
    <property type="entry name" value="aa-tRNA-synth_II/BPL/LPL"/>
</dbReference>
<keyword evidence="5 9" id="KW-0648">Protein biosynthesis</keyword>
<keyword evidence="11" id="KW-1185">Reference proteome</keyword>
<keyword evidence="4 9" id="KW-0067">ATP-binding</keyword>
<dbReference type="EMBL" id="BSTK01000001">
    <property type="protein sequence ID" value="GLY82736.1"/>
    <property type="molecule type" value="Genomic_DNA"/>
</dbReference>
<dbReference type="GO" id="GO:0006426">
    <property type="term" value="P:glycyl-tRNA aminoacylation"/>
    <property type="evidence" value="ECO:0007669"/>
    <property type="project" value="UniProtKB-UniRule"/>
</dbReference>
<evidence type="ECO:0000256" key="4">
    <source>
        <dbReference type="ARBA" id="ARBA00022840"/>
    </source>
</evidence>
<proteinExistence type="inferred from homology"/>
<dbReference type="PANTHER" id="PTHR30075:SF2">
    <property type="entry name" value="GLYCINE--TRNA LIGASE, CHLOROPLASTIC_MITOCHONDRIAL 2"/>
    <property type="match status" value="1"/>
</dbReference>
<dbReference type="InterPro" id="IPR015944">
    <property type="entry name" value="Gly-tRNA-synth_bsu"/>
</dbReference>
<dbReference type="NCBIfam" id="NF011499">
    <property type="entry name" value="PRK14908.1"/>
    <property type="match status" value="1"/>
</dbReference>
<evidence type="ECO:0000256" key="9">
    <source>
        <dbReference type="HAMAP-Rule" id="MF_00255"/>
    </source>
</evidence>
<protein>
    <recommendedName>
        <fullName evidence="8 9">Multifunctional fusion protein</fullName>
    </recommendedName>
    <domain>
        <recommendedName>
            <fullName evidence="9">Glycine--tRNA ligase beta subunit</fullName>
            <ecNumber evidence="9">6.1.1.14</ecNumber>
        </recommendedName>
        <alternativeName>
            <fullName evidence="9">Glycyl-tRNA synthetase beta subunit</fullName>
            <shortName evidence="9">GlyRS</shortName>
        </alternativeName>
    </domain>
    <domain>
        <recommendedName>
            <fullName evidence="8">Glycine--tRNA ligase alpha subunit</fullName>
        </recommendedName>
        <alternativeName>
            <fullName evidence="8">Glycyl-tRNA synthetase alpha subunit</fullName>
        </alternativeName>
    </domain>
</protein>
<dbReference type="RefSeq" id="WP_285566591.1">
    <property type="nucleotide sequence ID" value="NZ_BSTK01000001.1"/>
</dbReference>
<comment type="catalytic activity">
    <reaction evidence="7 9">
        <text>tRNA(Gly) + glycine + ATP = glycyl-tRNA(Gly) + AMP + diphosphate</text>
        <dbReference type="Rhea" id="RHEA:16013"/>
        <dbReference type="Rhea" id="RHEA-COMP:9664"/>
        <dbReference type="Rhea" id="RHEA-COMP:9683"/>
        <dbReference type="ChEBI" id="CHEBI:30616"/>
        <dbReference type="ChEBI" id="CHEBI:33019"/>
        <dbReference type="ChEBI" id="CHEBI:57305"/>
        <dbReference type="ChEBI" id="CHEBI:78442"/>
        <dbReference type="ChEBI" id="CHEBI:78522"/>
        <dbReference type="ChEBI" id="CHEBI:456215"/>
        <dbReference type="EC" id="6.1.1.14"/>
    </reaction>
</comment>
<dbReference type="PANTHER" id="PTHR30075">
    <property type="entry name" value="GLYCYL-TRNA SYNTHETASE"/>
    <property type="match status" value="1"/>
</dbReference>
<dbReference type="FunFam" id="3.30.930.10:FF:000006">
    <property type="entry name" value="Glycine--tRNA ligase alpha subunit"/>
    <property type="match status" value="1"/>
</dbReference>
<dbReference type="GO" id="GO:0005829">
    <property type="term" value="C:cytosol"/>
    <property type="evidence" value="ECO:0007669"/>
    <property type="project" value="TreeGrafter"/>
</dbReference>
<evidence type="ECO:0000313" key="11">
    <source>
        <dbReference type="Proteomes" id="UP001165074"/>
    </source>
</evidence>
<comment type="subunit">
    <text evidence="9">Tetramer of two alpha and two beta subunits.</text>
</comment>
<dbReference type="GO" id="GO:0004820">
    <property type="term" value="F:glycine-tRNA ligase activity"/>
    <property type="evidence" value="ECO:0007669"/>
    <property type="project" value="UniProtKB-UniRule"/>
</dbReference>
<keyword evidence="9" id="KW-0963">Cytoplasm</keyword>
<dbReference type="SUPFAM" id="SSF109604">
    <property type="entry name" value="HD-domain/PDEase-like"/>
    <property type="match status" value="1"/>
</dbReference>
<dbReference type="InterPro" id="IPR002310">
    <property type="entry name" value="Gly-tRNA_ligase_asu"/>
</dbReference>
<evidence type="ECO:0000256" key="1">
    <source>
        <dbReference type="ARBA" id="ARBA00008226"/>
    </source>
</evidence>
<dbReference type="Pfam" id="PF02091">
    <property type="entry name" value="tRNA-synt_2e"/>
    <property type="match status" value="1"/>
</dbReference>
<dbReference type="NCBIfam" id="NF006827">
    <property type="entry name" value="PRK09348.1"/>
    <property type="match status" value="1"/>
</dbReference>
<dbReference type="HAMAP" id="MF_00255">
    <property type="entry name" value="Gly_tRNA_synth_beta"/>
    <property type="match status" value="1"/>
</dbReference>
<keyword evidence="2 9" id="KW-0436">Ligase</keyword>
<dbReference type="GO" id="GO:0005524">
    <property type="term" value="F:ATP binding"/>
    <property type="evidence" value="ECO:0007669"/>
    <property type="project" value="UniProtKB-UniRule"/>
</dbReference>
<evidence type="ECO:0000256" key="2">
    <source>
        <dbReference type="ARBA" id="ARBA00022598"/>
    </source>
</evidence>
<dbReference type="EC" id="6.1.1.14" evidence="9"/>
<name>A0A9W6RUB1_9ACTN</name>
<dbReference type="InterPro" id="IPR006194">
    <property type="entry name" value="Gly-tRNA-synth_heterodimer"/>
</dbReference>
<organism evidence="10 11">
    <name type="scientific">Actinoallomurus iriomotensis</name>
    <dbReference type="NCBI Taxonomy" id="478107"/>
    <lineage>
        <taxon>Bacteria</taxon>
        <taxon>Bacillati</taxon>
        <taxon>Actinomycetota</taxon>
        <taxon>Actinomycetes</taxon>
        <taxon>Streptosporangiales</taxon>
        <taxon>Thermomonosporaceae</taxon>
        <taxon>Actinoallomurus</taxon>
    </lineage>
</organism>
<evidence type="ECO:0000256" key="7">
    <source>
        <dbReference type="ARBA" id="ARBA00047937"/>
    </source>
</evidence>
<dbReference type="HAMAP" id="MF_00254">
    <property type="entry name" value="Gly_tRNA_synth_alpha"/>
    <property type="match status" value="1"/>
</dbReference>
<evidence type="ECO:0000256" key="8">
    <source>
        <dbReference type="HAMAP-Rule" id="MF_00254"/>
    </source>
</evidence>
<reference evidence="10" key="1">
    <citation type="submission" date="2023-03" db="EMBL/GenBank/DDBJ databases">
        <title>Actinoallomurus iriomotensis NBRC 103684.</title>
        <authorList>
            <person name="Ichikawa N."/>
            <person name="Sato H."/>
            <person name="Tonouchi N."/>
        </authorList>
    </citation>
    <scope>NUCLEOTIDE SEQUENCE</scope>
    <source>
        <strain evidence="10">NBRC 103684</strain>
    </source>
</reference>
<evidence type="ECO:0000256" key="3">
    <source>
        <dbReference type="ARBA" id="ARBA00022741"/>
    </source>
</evidence>
<sequence>MPTTLTMQDALIRLTEYWTGQGCAIIQPMNTEVGAGTLNPATALRVLGPEPWRVGYVEPSVRPDDSRYGDNPNRLQTHTQYQVILKPEPGDAQERYLGSLEAIGIDLRAHDVRFVEDNWASPALGAWGLGWEVWLDGLEITQFTYFQQSGGMALDPVSVEITYGMERIIMALQGVGHFKDIAYAPGLSYGEAFGQAEYEMSRYYLDDADVEANRGLFAAYETEARRMIEARLPVPAHTYVLKCSQAFNVLDARGAVGTTERASAFARMRSLAHDVARLWAERREELGHPLGDAATRPVPERRADAFPEIGEPSALAFEIGFEELPATETERVAGAVRDSLTELLAGTRLRHGEVRVMSAPRRVVAVVDDVQPREDDVERTVRGPRRSAAYDADGAPTKAALGFARGQGADVADLREITVNGGEYVGLVRTVAGRPAAEVLADVLPGVVTALRADRNMRWNAPGLSYSRPIRWIAALLGSHVVPFTVSTLDSGRSTRVHRTADEPVVEVAEAGRFLDTLRAHGIEPDAGVRLRRIAEAAAELAATAGGMPDETVLPEVVNLVEEPVALLGSFDERYLELPAEVLTTVMRKHQRYLPVSAAGRLLPHFVTVANGACDLGVVRAGNEAVLRARFEDAAFFFAADLRTPPEEMTTGLAALTFEERLGSMADRAGRIRSIALTLADRAGLDDEERATLERAARLAKFDLASHMVIELSSLAGTMAGEYARRAGEPEPVAEALVEMELPRSSGDALPVSLPGALLAVADRLDLLAGLFGVGAEPTGSSDPYGLRRAALGLTAILRAHDRLAGIRVDEGLAVAAACQPVEVSPEAVREAERLTARRLEQALLEAGRPVHVVRAVLPHAATPARAARDAADLEGLLESEEFARLTVALQRVLRIVPPDTPASYDPALFEDDAERALATALAGAADKLRGGPLPLPEFANVAEALVEPIDDYFDKVLVMAEEPALRANRLGLLAAVRDLVAGVLDWREIA</sequence>
<dbReference type="NCBIfam" id="TIGR00388">
    <property type="entry name" value="glyQ"/>
    <property type="match status" value="1"/>
</dbReference>
<comment type="subcellular location">
    <subcellularLocation>
        <location evidence="9">Cytoplasm</location>
    </subcellularLocation>
</comment>
<keyword evidence="6 9" id="KW-0030">Aminoacyl-tRNA synthetase</keyword>
<dbReference type="SUPFAM" id="SSF55681">
    <property type="entry name" value="Class II aaRS and biotin synthetases"/>
    <property type="match status" value="1"/>
</dbReference>
<dbReference type="Gene3D" id="3.30.930.10">
    <property type="entry name" value="Bira Bifunctional Protein, Domain 2"/>
    <property type="match status" value="1"/>
</dbReference>
<evidence type="ECO:0000256" key="5">
    <source>
        <dbReference type="ARBA" id="ARBA00022917"/>
    </source>
</evidence>
<dbReference type="Proteomes" id="UP001165074">
    <property type="component" value="Unassembled WGS sequence"/>
</dbReference>
<evidence type="ECO:0000313" key="10">
    <source>
        <dbReference type="EMBL" id="GLY82736.1"/>
    </source>
</evidence>
<dbReference type="AlphaFoldDB" id="A0A9W6RUB1"/>
<comment type="similarity">
    <text evidence="1 9">Belongs to the class-II aminoacyl-tRNA synthetase family.</text>
</comment>
<gene>
    <name evidence="10" type="primary">glyQS</name>
    <name evidence="8" type="synonym">glyQ</name>
    <name evidence="9" type="synonym">glyS</name>
    <name evidence="10" type="ORF">Airi02_006670</name>
</gene>
<dbReference type="Gene3D" id="1.20.58.180">
    <property type="entry name" value="Class II aaRS and biotin synthetases, domain 2"/>
    <property type="match status" value="1"/>
</dbReference>
<comment type="caution">
    <text evidence="10">The sequence shown here is derived from an EMBL/GenBank/DDBJ whole genome shotgun (WGS) entry which is preliminary data.</text>
</comment>
<keyword evidence="3 9" id="KW-0547">Nucleotide-binding</keyword>